<proteinExistence type="predicted"/>
<evidence type="ECO:0000313" key="2">
    <source>
        <dbReference type="Proteomes" id="UP000317716"/>
    </source>
</evidence>
<dbReference type="Proteomes" id="UP000317716">
    <property type="component" value="Unassembled WGS sequence"/>
</dbReference>
<accession>A0A538SYX0</accession>
<sequence>MTRSRIAETHGPHRSRTRALFAAGAVLAAALASPGEAKVRPLEARIVWAVADRVYIAAGDSVAVAPGDRVTVIRGRKIVASGDIVMVLTRDLAAARITSGSLTRMSH</sequence>
<name>A0A538SYX0_UNCEI</name>
<protein>
    <submittedName>
        <fullName evidence="1">Uncharacterized protein</fullName>
    </submittedName>
</protein>
<comment type="caution">
    <text evidence="1">The sequence shown here is derived from an EMBL/GenBank/DDBJ whole genome shotgun (WGS) entry which is preliminary data.</text>
</comment>
<dbReference type="EMBL" id="VBOS01000161">
    <property type="protein sequence ID" value="TMQ56576.1"/>
    <property type="molecule type" value="Genomic_DNA"/>
</dbReference>
<reference evidence="1 2" key="1">
    <citation type="journal article" date="2019" name="Nat. Microbiol.">
        <title>Mediterranean grassland soil C-N compound turnover is dependent on rainfall and depth, and is mediated by genomically divergent microorganisms.</title>
        <authorList>
            <person name="Diamond S."/>
            <person name="Andeer P.F."/>
            <person name="Li Z."/>
            <person name="Crits-Christoph A."/>
            <person name="Burstein D."/>
            <person name="Anantharaman K."/>
            <person name="Lane K.R."/>
            <person name="Thomas B.C."/>
            <person name="Pan C."/>
            <person name="Northen T.R."/>
            <person name="Banfield J.F."/>
        </authorList>
    </citation>
    <scope>NUCLEOTIDE SEQUENCE [LARGE SCALE GENOMIC DNA]</scope>
    <source>
        <strain evidence="1">WS_2</strain>
    </source>
</reference>
<gene>
    <name evidence="1" type="ORF">E6K72_04820</name>
</gene>
<organism evidence="1 2">
    <name type="scientific">Eiseniibacteriota bacterium</name>
    <dbReference type="NCBI Taxonomy" id="2212470"/>
    <lineage>
        <taxon>Bacteria</taxon>
        <taxon>Candidatus Eiseniibacteriota</taxon>
    </lineage>
</organism>
<evidence type="ECO:0000313" key="1">
    <source>
        <dbReference type="EMBL" id="TMQ56576.1"/>
    </source>
</evidence>
<dbReference type="AlphaFoldDB" id="A0A538SYX0"/>
<feature type="non-terminal residue" evidence="1">
    <location>
        <position position="107"/>
    </location>
</feature>